<dbReference type="STRING" id="741276.A0A2S5BDH7"/>
<dbReference type="SFLD" id="SFLDG01206">
    <property type="entry name" value="Xi.1"/>
    <property type="match status" value="1"/>
</dbReference>
<dbReference type="PROSITE" id="PS50405">
    <property type="entry name" value="GST_CTER"/>
    <property type="match status" value="1"/>
</dbReference>
<dbReference type="SFLD" id="SFLDG01148">
    <property type="entry name" value="Xi_(cytGST)"/>
    <property type="match status" value="1"/>
</dbReference>
<dbReference type="InterPro" id="IPR016639">
    <property type="entry name" value="GST_Omega/GSH"/>
</dbReference>
<dbReference type="Proteomes" id="UP000237144">
    <property type="component" value="Unassembled WGS sequence"/>
</dbReference>
<evidence type="ECO:0000313" key="2">
    <source>
        <dbReference type="EMBL" id="POY74820.1"/>
    </source>
</evidence>
<dbReference type="SUPFAM" id="SSF47616">
    <property type="entry name" value="GST C-terminal domain-like"/>
    <property type="match status" value="1"/>
</dbReference>
<dbReference type="OrthoDB" id="2309723at2759"/>
<dbReference type="AlphaFoldDB" id="A0A2S5BDH7"/>
<dbReference type="InterPro" id="IPR036249">
    <property type="entry name" value="Thioredoxin-like_sf"/>
</dbReference>
<dbReference type="InterPro" id="IPR036282">
    <property type="entry name" value="Glutathione-S-Trfase_C_sf"/>
</dbReference>
<protein>
    <submittedName>
        <fullName evidence="2">Omega-class glutathione S-transferase</fullName>
    </submittedName>
</protein>
<dbReference type="CDD" id="cd03190">
    <property type="entry name" value="GST_C_Omega_like"/>
    <property type="match status" value="1"/>
</dbReference>
<dbReference type="GO" id="GO:0005737">
    <property type="term" value="C:cytoplasm"/>
    <property type="evidence" value="ECO:0007669"/>
    <property type="project" value="TreeGrafter"/>
</dbReference>
<dbReference type="Gene3D" id="1.20.1050.10">
    <property type="match status" value="1"/>
</dbReference>
<gene>
    <name evidence="2" type="ORF">BMF94_2093</name>
</gene>
<dbReference type="FunFam" id="3.40.30.10:FF:000162">
    <property type="entry name" value="Glutathione S-transferase Gst3"/>
    <property type="match status" value="1"/>
</dbReference>
<keyword evidence="2" id="KW-0808">Transferase</keyword>
<dbReference type="InterPro" id="IPR004045">
    <property type="entry name" value="Glutathione_S-Trfase_N"/>
</dbReference>
<feature type="domain" description="GST C-terminal" evidence="1">
    <location>
        <begin position="228"/>
        <end position="369"/>
    </location>
</feature>
<dbReference type="PANTHER" id="PTHR32419:SF6">
    <property type="entry name" value="GLUTATHIONE S-TRANSFERASE OMEGA-LIKE 1-RELATED"/>
    <property type="match status" value="1"/>
</dbReference>
<dbReference type="InterPro" id="IPR047047">
    <property type="entry name" value="GST_Omega-like_C"/>
</dbReference>
<dbReference type="InterPro" id="IPR010987">
    <property type="entry name" value="Glutathione-S-Trfase_C-like"/>
</dbReference>
<name>A0A2S5BDH7_9BASI</name>
<dbReference type="EMBL" id="PJQD01000021">
    <property type="protein sequence ID" value="POY74820.1"/>
    <property type="molecule type" value="Genomic_DNA"/>
</dbReference>
<keyword evidence="3" id="KW-1185">Reference proteome</keyword>
<comment type="caution">
    <text evidence="2">The sequence shown here is derived from an EMBL/GenBank/DDBJ whole genome shotgun (WGS) entry which is preliminary data.</text>
</comment>
<dbReference type="Pfam" id="PF13409">
    <property type="entry name" value="GST_N_2"/>
    <property type="match status" value="1"/>
</dbReference>
<organism evidence="2 3">
    <name type="scientific">Rhodotorula taiwanensis</name>
    <dbReference type="NCBI Taxonomy" id="741276"/>
    <lineage>
        <taxon>Eukaryota</taxon>
        <taxon>Fungi</taxon>
        <taxon>Dikarya</taxon>
        <taxon>Basidiomycota</taxon>
        <taxon>Pucciniomycotina</taxon>
        <taxon>Microbotryomycetes</taxon>
        <taxon>Sporidiobolales</taxon>
        <taxon>Sporidiobolaceae</taxon>
        <taxon>Rhodotorula</taxon>
    </lineage>
</organism>
<reference evidence="2 3" key="1">
    <citation type="journal article" date="2018" name="Front. Microbiol.">
        <title>Prospects for Fungal Bioremediation of Acidic Radioactive Waste Sites: Characterization and Genome Sequence of Rhodotorula taiwanensis MD1149.</title>
        <authorList>
            <person name="Tkavc R."/>
            <person name="Matrosova V.Y."/>
            <person name="Grichenko O.E."/>
            <person name="Gostincar C."/>
            <person name="Volpe R.P."/>
            <person name="Klimenkova P."/>
            <person name="Gaidamakova E.K."/>
            <person name="Zhou C.E."/>
            <person name="Stewart B.J."/>
            <person name="Lyman M.G."/>
            <person name="Malfatti S.A."/>
            <person name="Rubinfeld B."/>
            <person name="Courtot M."/>
            <person name="Singh J."/>
            <person name="Dalgard C.L."/>
            <person name="Hamilton T."/>
            <person name="Frey K.G."/>
            <person name="Gunde-Cimerman N."/>
            <person name="Dugan L."/>
            <person name="Daly M.J."/>
        </authorList>
    </citation>
    <scope>NUCLEOTIDE SEQUENCE [LARGE SCALE GENOMIC DNA]</scope>
    <source>
        <strain evidence="2 3">MD1149</strain>
    </source>
</reference>
<dbReference type="SFLD" id="SFLDS00019">
    <property type="entry name" value="Glutathione_Transferase_(cytos"/>
    <property type="match status" value="1"/>
</dbReference>
<dbReference type="InterPro" id="IPR040079">
    <property type="entry name" value="Glutathione_S-Trfase"/>
</dbReference>
<evidence type="ECO:0000259" key="1">
    <source>
        <dbReference type="PROSITE" id="PS50405"/>
    </source>
</evidence>
<dbReference type="GO" id="GO:0004364">
    <property type="term" value="F:glutathione transferase activity"/>
    <property type="evidence" value="ECO:0007669"/>
    <property type="project" value="InterPro"/>
</dbReference>
<accession>A0A2S5BDH7</accession>
<dbReference type="PANTHER" id="PTHR32419">
    <property type="entry name" value="GLUTATHIONYL-HYDROQUINONE REDUCTASE"/>
    <property type="match status" value="1"/>
</dbReference>
<evidence type="ECO:0000313" key="3">
    <source>
        <dbReference type="Proteomes" id="UP000237144"/>
    </source>
</evidence>
<sequence length="390" mass="44472">MLLRALSATTRSSVHTVTRPQSRLVSIQAAARCPTPRSVITPITLARHSTSDRTANMSSQAQKDITSWASKDGQFRRQTSSFRDSISKDGQFTPDEGRYHLYVSLACPWAHRTLIARSLKGLDKYVSVTVVHSFMGALGWSFYPPVRDEDGGFPQTKGQVGEPDGLAQVDGDPLFGAKFLRELYFKVDPDYSGRFTVPVLWDKKTNSIVNNESSEILRMFNTEFNHLLPKEQADIDLYPEHLRKEIDEQNEWVYDTVNNGVYKSGFATKPEAYESNVVPLFKSLDRLEKILDGGKQFVVGDQLTEADVRLYTTIVRFDPVYHGHFKCNLGSIRHDYPNLNRWCKNLYWNYDAFKSTTDFDHIKQHYYMSHGQINPTRIVPKGPLPPIEPL</sequence>
<dbReference type="SUPFAM" id="SSF52833">
    <property type="entry name" value="Thioredoxin-like"/>
    <property type="match status" value="1"/>
</dbReference>
<dbReference type="Gene3D" id="3.40.30.10">
    <property type="entry name" value="Glutaredoxin"/>
    <property type="match status" value="1"/>
</dbReference>
<proteinExistence type="predicted"/>
<dbReference type="Pfam" id="PF13410">
    <property type="entry name" value="GST_C_2"/>
    <property type="match status" value="1"/>
</dbReference>